<dbReference type="EMBL" id="JBIAQY010000021">
    <property type="protein sequence ID" value="MFF3573839.1"/>
    <property type="molecule type" value="Genomic_DNA"/>
</dbReference>
<comment type="caution">
    <text evidence="5">The sequence shown here is derived from an EMBL/GenBank/DDBJ whole genome shotgun (WGS) entry which is preliminary data.</text>
</comment>
<proteinExistence type="inferred from homology"/>
<keyword evidence="6" id="KW-1185">Reference proteome</keyword>
<protein>
    <submittedName>
        <fullName evidence="5">Class I adenylate-forming enzyme family protein</fullName>
    </submittedName>
</protein>
<accession>A0ABW6SDX1</accession>
<organism evidence="5 6">
    <name type="scientific">Nocardia jiangxiensis</name>
    <dbReference type="NCBI Taxonomy" id="282685"/>
    <lineage>
        <taxon>Bacteria</taxon>
        <taxon>Bacillati</taxon>
        <taxon>Actinomycetota</taxon>
        <taxon>Actinomycetes</taxon>
        <taxon>Mycobacteriales</taxon>
        <taxon>Nocardiaceae</taxon>
        <taxon>Nocardia</taxon>
    </lineage>
</organism>
<dbReference type="Pfam" id="PF00501">
    <property type="entry name" value="AMP-binding"/>
    <property type="match status" value="1"/>
</dbReference>
<dbReference type="Proteomes" id="UP001601992">
    <property type="component" value="Unassembled WGS sequence"/>
</dbReference>
<name>A0ABW6SDX1_9NOCA</name>
<reference evidence="5 6" key="1">
    <citation type="submission" date="2024-10" db="EMBL/GenBank/DDBJ databases">
        <title>The Natural Products Discovery Center: Release of the First 8490 Sequenced Strains for Exploring Actinobacteria Biosynthetic Diversity.</title>
        <authorList>
            <person name="Kalkreuter E."/>
            <person name="Kautsar S.A."/>
            <person name="Yang D."/>
            <person name="Bader C.D."/>
            <person name="Teijaro C.N."/>
            <person name="Fluegel L."/>
            <person name="Davis C.M."/>
            <person name="Simpson J.R."/>
            <person name="Lauterbach L."/>
            <person name="Steele A.D."/>
            <person name="Gui C."/>
            <person name="Meng S."/>
            <person name="Li G."/>
            <person name="Viehrig K."/>
            <person name="Ye F."/>
            <person name="Su P."/>
            <person name="Kiefer A.F."/>
            <person name="Nichols A."/>
            <person name="Cepeda A.J."/>
            <person name="Yan W."/>
            <person name="Fan B."/>
            <person name="Jiang Y."/>
            <person name="Adhikari A."/>
            <person name="Zheng C.-J."/>
            <person name="Schuster L."/>
            <person name="Cowan T.M."/>
            <person name="Smanski M.J."/>
            <person name="Chevrette M.G."/>
            <person name="De Carvalho L.P.S."/>
            <person name="Shen B."/>
        </authorList>
    </citation>
    <scope>NUCLEOTIDE SEQUENCE [LARGE SCALE GENOMIC DNA]</scope>
    <source>
        <strain evidence="5 6">NPDC002593</strain>
    </source>
</reference>
<feature type="domain" description="AMP-dependent synthetase/ligase" evidence="3">
    <location>
        <begin position="29"/>
        <end position="372"/>
    </location>
</feature>
<evidence type="ECO:0000313" key="6">
    <source>
        <dbReference type="Proteomes" id="UP001601992"/>
    </source>
</evidence>
<comment type="similarity">
    <text evidence="1">Belongs to the ATP-dependent AMP-binding enzyme family.</text>
</comment>
<dbReference type="Gene3D" id="3.30.300.30">
    <property type="match status" value="1"/>
</dbReference>
<evidence type="ECO:0000259" key="4">
    <source>
        <dbReference type="Pfam" id="PF13193"/>
    </source>
</evidence>
<dbReference type="InterPro" id="IPR045851">
    <property type="entry name" value="AMP-bd_C_sf"/>
</dbReference>
<dbReference type="PANTHER" id="PTHR43201">
    <property type="entry name" value="ACYL-COA SYNTHETASE"/>
    <property type="match status" value="1"/>
</dbReference>
<dbReference type="Gene3D" id="3.40.50.12780">
    <property type="entry name" value="N-terminal domain of ligase-like"/>
    <property type="match status" value="1"/>
</dbReference>
<evidence type="ECO:0000259" key="3">
    <source>
        <dbReference type="Pfam" id="PF00501"/>
    </source>
</evidence>
<evidence type="ECO:0000256" key="2">
    <source>
        <dbReference type="ARBA" id="ARBA00022598"/>
    </source>
</evidence>
<evidence type="ECO:0000256" key="1">
    <source>
        <dbReference type="ARBA" id="ARBA00006432"/>
    </source>
</evidence>
<dbReference type="Pfam" id="PF13193">
    <property type="entry name" value="AMP-binding_C"/>
    <property type="match status" value="1"/>
</dbReference>
<keyword evidence="2" id="KW-0436">Ligase</keyword>
<dbReference type="InterPro" id="IPR020845">
    <property type="entry name" value="AMP-binding_CS"/>
</dbReference>
<dbReference type="PANTHER" id="PTHR43201:SF5">
    <property type="entry name" value="MEDIUM-CHAIN ACYL-COA LIGASE ACSF2, MITOCHONDRIAL"/>
    <property type="match status" value="1"/>
</dbReference>
<feature type="domain" description="AMP-binding enzyme C-terminal" evidence="4">
    <location>
        <begin position="423"/>
        <end position="495"/>
    </location>
</feature>
<dbReference type="InterPro" id="IPR042099">
    <property type="entry name" value="ANL_N_sf"/>
</dbReference>
<dbReference type="PROSITE" id="PS00455">
    <property type="entry name" value="AMP_BINDING"/>
    <property type="match status" value="1"/>
</dbReference>
<gene>
    <name evidence="5" type="ORF">ACFYXQ_39405</name>
</gene>
<dbReference type="RefSeq" id="WP_174435103.1">
    <property type="nucleotide sequence ID" value="NZ_JBIAQY010000021.1"/>
</dbReference>
<sequence length="516" mass="54042">MGSDSAATEQEGTVPPLPGTHAWFGDALTAAAAEFGEAEAYIDGSERLTFAQWHLRARQVAAELQRRGVRPGDVVAMLLPTSADYAVCYAGILCAGAVATGLNPRLGPMETAAILNRARPSVVVWDPDAGWDTPPANVPILERSELASIFAGPPAVLVDLPGAADDAAVIVWTSGTTGTPKGAWFDHRSLAAAAHSSGVMSAPFDRRLVSTPFAHAGYMAKVWDQLAWGITVVIDPVPWTAGTTVELLRRERITVAAAVPTQWDKLTRTPGTDGGFPHLRLGTSATAPASPDLIDRVATVFGIPLVVRYAMTESPSITGTDPADPPDVQFRTVGRPQRGMAVRVVDGAGRDVRAGAVGAVLVRGACVMRGYWNDAERTAAAFAEDGWLRTADLGSLSEDAVLTLCGRAGDLYIRGGYNVHPLEVENVLTAHPAITQAAVVGVPAPVIGEVGVAFVVPAIEFPPTLSELRAWVGRFLADYKAPDRMVVVDALPTTAMMKVDRAALRGAAAQGSDGGG</sequence>
<dbReference type="InterPro" id="IPR025110">
    <property type="entry name" value="AMP-bd_C"/>
</dbReference>
<evidence type="ECO:0000313" key="5">
    <source>
        <dbReference type="EMBL" id="MFF3573839.1"/>
    </source>
</evidence>
<dbReference type="InterPro" id="IPR000873">
    <property type="entry name" value="AMP-dep_synth/lig_dom"/>
</dbReference>
<dbReference type="SUPFAM" id="SSF56801">
    <property type="entry name" value="Acetyl-CoA synthetase-like"/>
    <property type="match status" value="1"/>
</dbReference>